<protein>
    <recommendedName>
        <fullName evidence="10">Reverse transcriptase domain-containing protein</fullName>
    </recommendedName>
</protein>
<evidence type="ECO:0000256" key="7">
    <source>
        <dbReference type="ARBA" id="ARBA00022918"/>
    </source>
</evidence>
<dbReference type="InterPro" id="IPR043502">
    <property type="entry name" value="DNA/RNA_pol_sf"/>
</dbReference>
<dbReference type="GO" id="GO:0004519">
    <property type="term" value="F:endonuclease activity"/>
    <property type="evidence" value="ECO:0007669"/>
    <property type="project" value="UniProtKB-KW"/>
</dbReference>
<keyword evidence="7" id="KW-0695">RNA-directed DNA polymerase</keyword>
<dbReference type="CDD" id="cd01647">
    <property type="entry name" value="RT_LTR"/>
    <property type="match status" value="1"/>
</dbReference>
<name>A0A388JWK5_CHABU</name>
<evidence type="ECO:0000256" key="4">
    <source>
        <dbReference type="ARBA" id="ARBA00022722"/>
    </source>
</evidence>
<accession>A0A388JWK5</accession>
<dbReference type="EMBL" id="BFEA01000026">
    <property type="protein sequence ID" value="GBG62158.1"/>
    <property type="molecule type" value="Genomic_DNA"/>
</dbReference>
<dbReference type="GO" id="GO:0003964">
    <property type="term" value="F:RNA-directed DNA polymerase activity"/>
    <property type="evidence" value="ECO:0007669"/>
    <property type="project" value="UniProtKB-KW"/>
</dbReference>
<dbReference type="InterPro" id="IPR053134">
    <property type="entry name" value="RNA-dir_DNA_polymerase"/>
</dbReference>
<dbReference type="PANTHER" id="PTHR24559">
    <property type="entry name" value="TRANSPOSON TY3-I GAG-POL POLYPROTEIN"/>
    <property type="match status" value="1"/>
</dbReference>
<evidence type="ECO:0000256" key="1">
    <source>
        <dbReference type="ARBA" id="ARBA00022670"/>
    </source>
</evidence>
<dbReference type="GO" id="GO:0008233">
    <property type="term" value="F:peptidase activity"/>
    <property type="evidence" value="ECO:0007669"/>
    <property type="project" value="UniProtKB-KW"/>
</dbReference>
<keyword evidence="5" id="KW-0255">Endonuclease</keyword>
<keyword evidence="6" id="KW-0378">Hydrolase</keyword>
<evidence type="ECO:0000256" key="8">
    <source>
        <dbReference type="SAM" id="Coils"/>
    </source>
</evidence>
<feature type="coiled-coil region" evidence="8">
    <location>
        <begin position="97"/>
        <end position="131"/>
    </location>
</feature>
<dbReference type="InterPro" id="IPR043128">
    <property type="entry name" value="Rev_trsase/Diguanyl_cyclase"/>
</dbReference>
<feature type="region of interest" description="Disordered" evidence="9">
    <location>
        <begin position="1064"/>
        <end position="1083"/>
    </location>
</feature>
<feature type="coiled-coil region" evidence="8">
    <location>
        <begin position="40"/>
        <end position="68"/>
    </location>
</feature>
<dbReference type="FunFam" id="3.10.10.10:FF:000007">
    <property type="entry name" value="Retrovirus-related Pol polyprotein from transposon 17.6-like Protein"/>
    <property type="match status" value="1"/>
</dbReference>
<sequence>MGAGMRPYPMRPPGLAGRHCGTDWKLQMDAARAAEKAKYRFFYEKALKREEEEKEKEREEKVKAHEAIFCTVPALTDAEVEEKTVPLLRALVDVWTVEDHTGQLAKVFDELKKLREDMALMAQQHRDQMQQFANVQPDQSILLSTYPASSAACQSVFAPLDVSSSTSSSSLSVANSQSGSAAGPDPAAAAAAAAASESAGNSGTVAVPSSDQTMAGLSGSFAYIDRKAAQIPSKYDGKDNIESWISSMRSYFDVLGTPPSTQSSILGTNVELVVRGFLETQVVQSGYKRIDLNKWLKATPTATLEDLLIKQYADPHAAAKARLELDKLKHSKWTGTMHSLQQYVSKLFATSDLEMTAQSCLDVIKGTVPSTLKDRLGLGLSAYTDWLTLMRDLVKLEAHDLPGGSSGKNTTSRKRFPGSNRFAAHDLLEADEETLVEESSLDDDQEQECGASCSLSAHESEYVNDDESINAFKKTAFKSGCKVFSKIDLKSGYHQIEVDPADQHKTAFKTCDGLYEFTVMPFGLTNAPATVQSLMDKEEEDVMIQKDEEENYEKDGGEGERRGDWRRRSVTEDGRGGAWPKMEEEGAKMEGHKEEQAATMQAAIMEEEDEEEVVATMEEGEDDTIWYRNRGMKSNREYSGGGVKVGAEMSHGSVDFLKGLVVGSSREGINDSVAFAGGVIDELSIFEDREDLANVLKVRLKGGTNDDTNFEKGTKDVIHNRLEGRWGICEAKRHHKELVMPKARAKGSLMRILFANADLAEAYAKVDLCEVLGSTEAIKKLADARQGVLVLDRDPVEGAIVCAHAEFEGSAFLDEEATCTEGGGAWLNESFFKEFIELSLHFSGLGNRELVGWSTWRSVIGFQINGRVRKVGNVKGRVGGCGDAKEGEMECGRMEVEEVGGGEELLEDGVVDDDEGGGEVEGGVVVEVGDEDTADDAVEDAAALDIATALPAAAACSLAARFASALAVARARALRLARSRASSPGYRVWNTIGVSTTPYSKEREEKVVSVLRERKERMEKRELIKHAKMLALLEEQEAKKKQLEEELERWKKEQEEKMETIKAKVEEEEEEEEEEEVAEEGALQRRRGEYKQIFIRGSGEDSGRMGSTYRDMMKYLVDQIHLAISRTEKFCTGAIEGTKLAASKEEDPAPHREKVKVRFPEPFNGKTREGFDNWEADINSYLYLEGRNFKRCTGGIHYFSFSHGSEIELENRLLLEKMTRIMHRTVEPDKGAQCLNVGTDDSKVRGQANLRAAVFSRVIASIARPKTPRQIAGLLQKEQARRCGMLDLIPVSIRCACMLTRALCAAHAELARRRYAAGPAAVMDQKSGETDEAYQARMLAWSTETKRRADDVATAAKKKAEDAEKARLLAVEQQRQRDEAATKAADEERVQRHEKIFSGEQVLLTMAADWRAEAENGKMEDSENKIALLLSHLTDLLATCITQQEDIHSLDDALTQVHSRLRQLEQRPVAAPDASSSNTSDRLEALEVDVGSLKDGVHEDNMAEVFDARSGKRTFAELGVEFLLSEDREDLAEVLKLGLEGGTENKDVIKVDDNTDFQEVAEDVVHGRLEGSGAIGESEWHHEELIVPEPRAEGGLVGVLLADTDLVEATAKVDLGKVLGSTKTIKELGNPRARQDYGSVSCQVHEQRNDDNMQRCQHENVSNKYAHVVLAQGWKLYRSTLQLKPGIRIDSNMNPYIDSRYGKANAI</sequence>
<reference evidence="11 12" key="1">
    <citation type="journal article" date="2018" name="Cell">
        <title>The Chara Genome: Secondary Complexity and Implications for Plant Terrestrialization.</title>
        <authorList>
            <person name="Nishiyama T."/>
            <person name="Sakayama H."/>
            <person name="Vries J.D."/>
            <person name="Buschmann H."/>
            <person name="Saint-Marcoux D."/>
            <person name="Ullrich K.K."/>
            <person name="Haas F.B."/>
            <person name="Vanderstraeten L."/>
            <person name="Becker D."/>
            <person name="Lang D."/>
            <person name="Vosolsobe S."/>
            <person name="Rombauts S."/>
            <person name="Wilhelmsson P.K.I."/>
            <person name="Janitza P."/>
            <person name="Kern R."/>
            <person name="Heyl A."/>
            <person name="Rumpler F."/>
            <person name="Villalobos L.I.A.C."/>
            <person name="Clay J.M."/>
            <person name="Skokan R."/>
            <person name="Toyoda A."/>
            <person name="Suzuki Y."/>
            <person name="Kagoshima H."/>
            <person name="Schijlen E."/>
            <person name="Tajeshwar N."/>
            <person name="Catarino B."/>
            <person name="Hetherington A.J."/>
            <person name="Saltykova A."/>
            <person name="Bonnot C."/>
            <person name="Breuninger H."/>
            <person name="Symeonidi A."/>
            <person name="Radhakrishnan G.V."/>
            <person name="Van Nieuwerburgh F."/>
            <person name="Deforce D."/>
            <person name="Chang C."/>
            <person name="Karol K.G."/>
            <person name="Hedrich R."/>
            <person name="Ulvskov P."/>
            <person name="Glockner G."/>
            <person name="Delwiche C.F."/>
            <person name="Petrasek J."/>
            <person name="Van de Peer Y."/>
            <person name="Friml J."/>
            <person name="Beilby M."/>
            <person name="Dolan L."/>
            <person name="Kohara Y."/>
            <person name="Sugano S."/>
            <person name="Fujiyama A."/>
            <person name="Delaux P.-M."/>
            <person name="Quint M."/>
            <person name="TheiBen G."/>
            <person name="Hagemann M."/>
            <person name="Harholt J."/>
            <person name="Dunand C."/>
            <person name="Zachgo S."/>
            <person name="Langdale J."/>
            <person name="Maumus F."/>
            <person name="Straeten D.V.D."/>
            <person name="Gould S.B."/>
            <person name="Rensing S.A."/>
        </authorList>
    </citation>
    <scope>NUCLEOTIDE SEQUENCE [LARGE SCALE GENOMIC DNA]</scope>
    <source>
        <strain evidence="11 12">S276</strain>
    </source>
</reference>
<evidence type="ECO:0000256" key="5">
    <source>
        <dbReference type="ARBA" id="ARBA00022759"/>
    </source>
</evidence>
<gene>
    <name evidence="11" type="ORF">CBR_g29357</name>
</gene>
<evidence type="ECO:0000256" key="6">
    <source>
        <dbReference type="ARBA" id="ARBA00022801"/>
    </source>
</evidence>
<evidence type="ECO:0000256" key="9">
    <source>
        <dbReference type="SAM" id="MobiDB-lite"/>
    </source>
</evidence>
<dbReference type="GO" id="GO:0006508">
    <property type="term" value="P:proteolysis"/>
    <property type="evidence" value="ECO:0007669"/>
    <property type="project" value="UniProtKB-KW"/>
</dbReference>
<dbReference type="Gene3D" id="3.10.10.10">
    <property type="entry name" value="HIV Type 1 Reverse Transcriptase, subunit A, domain 1"/>
    <property type="match status" value="1"/>
</dbReference>
<dbReference type="PANTHER" id="PTHR24559:SF444">
    <property type="entry name" value="REVERSE TRANSCRIPTASE DOMAIN-CONTAINING PROTEIN"/>
    <property type="match status" value="1"/>
</dbReference>
<evidence type="ECO:0000256" key="2">
    <source>
        <dbReference type="ARBA" id="ARBA00022679"/>
    </source>
</evidence>
<feature type="compositionally biased region" description="Acidic residues" evidence="9">
    <location>
        <begin position="1066"/>
        <end position="1079"/>
    </location>
</feature>
<evidence type="ECO:0000259" key="10">
    <source>
        <dbReference type="Pfam" id="PF00078"/>
    </source>
</evidence>
<evidence type="ECO:0000313" key="12">
    <source>
        <dbReference type="Proteomes" id="UP000265515"/>
    </source>
</evidence>
<keyword evidence="1" id="KW-0645">Protease</keyword>
<keyword evidence="8" id="KW-0175">Coiled coil</keyword>
<evidence type="ECO:0000313" key="11">
    <source>
        <dbReference type="EMBL" id="GBG62158.1"/>
    </source>
</evidence>
<feature type="domain" description="Reverse transcriptase" evidence="10">
    <location>
        <begin position="473"/>
        <end position="540"/>
    </location>
</feature>
<proteinExistence type="predicted"/>
<feature type="compositionally biased region" description="Basic and acidic residues" evidence="9">
    <location>
        <begin position="553"/>
        <end position="594"/>
    </location>
</feature>
<feature type="region of interest" description="Disordered" evidence="9">
    <location>
        <begin position="545"/>
        <end position="594"/>
    </location>
</feature>
<keyword evidence="2" id="KW-0808">Transferase</keyword>
<keyword evidence="4" id="KW-0540">Nuclease</keyword>
<dbReference type="SUPFAM" id="SSF56672">
    <property type="entry name" value="DNA/RNA polymerases"/>
    <property type="match status" value="1"/>
</dbReference>
<comment type="caution">
    <text evidence="11">The sequence shown here is derived from an EMBL/GenBank/DDBJ whole genome shotgun (WGS) entry which is preliminary data.</text>
</comment>
<evidence type="ECO:0000256" key="3">
    <source>
        <dbReference type="ARBA" id="ARBA00022695"/>
    </source>
</evidence>
<dbReference type="Proteomes" id="UP000265515">
    <property type="component" value="Unassembled WGS sequence"/>
</dbReference>
<organism evidence="11 12">
    <name type="scientific">Chara braunii</name>
    <name type="common">Braun's stonewort</name>
    <dbReference type="NCBI Taxonomy" id="69332"/>
    <lineage>
        <taxon>Eukaryota</taxon>
        <taxon>Viridiplantae</taxon>
        <taxon>Streptophyta</taxon>
        <taxon>Charophyceae</taxon>
        <taxon>Charales</taxon>
        <taxon>Characeae</taxon>
        <taxon>Chara</taxon>
    </lineage>
</organism>
<dbReference type="InterPro" id="IPR000477">
    <property type="entry name" value="RT_dom"/>
</dbReference>
<keyword evidence="12" id="KW-1185">Reference proteome</keyword>
<keyword evidence="3" id="KW-0548">Nucleotidyltransferase</keyword>
<dbReference type="Gramene" id="GBG62158">
    <property type="protein sequence ID" value="GBG62158"/>
    <property type="gene ID" value="CBR_g29357"/>
</dbReference>
<dbReference type="Gene3D" id="3.30.70.270">
    <property type="match status" value="1"/>
</dbReference>
<dbReference type="Pfam" id="PF00078">
    <property type="entry name" value="RVT_1"/>
    <property type="match status" value="1"/>
</dbReference>